<evidence type="ECO:0000313" key="2">
    <source>
        <dbReference type="EMBL" id="KAJ7372354.1"/>
    </source>
</evidence>
<dbReference type="Proteomes" id="UP001163046">
    <property type="component" value="Unassembled WGS sequence"/>
</dbReference>
<gene>
    <name evidence="2" type="ORF">OS493_019799</name>
</gene>
<comment type="caution">
    <text evidence="2">The sequence shown here is derived from an EMBL/GenBank/DDBJ whole genome shotgun (WGS) entry which is preliminary data.</text>
</comment>
<protein>
    <submittedName>
        <fullName evidence="2">Uncharacterized protein</fullName>
    </submittedName>
</protein>
<reference evidence="2" key="1">
    <citation type="submission" date="2023-01" db="EMBL/GenBank/DDBJ databases">
        <title>Genome assembly of the deep-sea coral Lophelia pertusa.</title>
        <authorList>
            <person name="Herrera S."/>
            <person name="Cordes E."/>
        </authorList>
    </citation>
    <scope>NUCLEOTIDE SEQUENCE</scope>
    <source>
        <strain evidence="2">USNM1676648</strain>
        <tissue evidence="2">Polyp</tissue>
    </source>
</reference>
<sequence length="141" mass="16109">MEDNMTTQPGQSNMSRFLSFFKALKSWNSEQSTKKDELPSQDNEVVPTKAGEQFPDQAVELSSEPGVSPAPDGQVHRKESETPRRQREREQNESLISMRGIKLTAAAKELSDEKWNLLYEDIFKPLDVYAILHERRNNLSA</sequence>
<dbReference type="EMBL" id="MU826837">
    <property type="protein sequence ID" value="KAJ7372354.1"/>
    <property type="molecule type" value="Genomic_DNA"/>
</dbReference>
<name>A0A9W9Z366_9CNID</name>
<keyword evidence="3" id="KW-1185">Reference proteome</keyword>
<organism evidence="2 3">
    <name type="scientific">Desmophyllum pertusum</name>
    <dbReference type="NCBI Taxonomy" id="174260"/>
    <lineage>
        <taxon>Eukaryota</taxon>
        <taxon>Metazoa</taxon>
        <taxon>Cnidaria</taxon>
        <taxon>Anthozoa</taxon>
        <taxon>Hexacorallia</taxon>
        <taxon>Scleractinia</taxon>
        <taxon>Caryophylliina</taxon>
        <taxon>Caryophylliidae</taxon>
        <taxon>Desmophyllum</taxon>
    </lineage>
</organism>
<proteinExistence type="predicted"/>
<feature type="region of interest" description="Disordered" evidence="1">
    <location>
        <begin position="29"/>
        <end position="96"/>
    </location>
</feature>
<evidence type="ECO:0000256" key="1">
    <source>
        <dbReference type="SAM" id="MobiDB-lite"/>
    </source>
</evidence>
<evidence type="ECO:0000313" key="3">
    <source>
        <dbReference type="Proteomes" id="UP001163046"/>
    </source>
</evidence>
<dbReference type="AlphaFoldDB" id="A0A9W9Z366"/>
<accession>A0A9W9Z366</accession>
<feature type="compositionally biased region" description="Basic and acidic residues" evidence="1">
    <location>
        <begin position="74"/>
        <end position="92"/>
    </location>
</feature>